<reference evidence="1 2" key="1">
    <citation type="journal article" date="2019" name="Commun. Biol.">
        <title>The bagworm genome reveals a unique fibroin gene that provides high tensile strength.</title>
        <authorList>
            <person name="Kono N."/>
            <person name="Nakamura H."/>
            <person name="Ohtoshi R."/>
            <person name="Tomita M."/>
            <person name="Numata K."/>
            <person name="Arakawa K."/>
        </authorList>
    </citation>
    <scope>NUCLEOTIDE SEQUENCE [LARGE SCALE GENOMIC DNA]</scope>
</reference>
<protein>
    <submittedName>
        <fullName evidence="1">Uncharacterized protein</fullName>
    </submittedName>
</protein>
<dbReference type="Proteomes" id="UP000299102">
    <property type="component" value="Unassembled WGS sequence"/>
</dbReference>
<proteinExistence type="predicted"/>
<sequence>MITSSLDDPDFICNLFRRNAKIMKYMSKIWKVGQILGITCLTFEDEPKVNPFLLLYIVLSALIASGHTFDCNPDPTSVFNLSSVIRFGPGPACDSVPIRFYTRPVRNSLLHAAFEPDFATSHNANLDEAVKIK</sequence>
<accession>A0A4C1VZ80</accession>
<gene>
    <name evidence="1" type="ORF">EVAR_31243_1</name>
</gene>
<dbReference type="OrthoDB" id="10070851at2759"/>
<evidence type="ECO:0000313" key="1">
    <source>
        <dbReference type="EMBL" id="GBP44348.1"/>
    </source>
</evidence>
<dbReference type="EMBL" id="BGZK01000451">
    <property type="protein sequence ID" value="GBP44348.1"/>
    <property type="molecule type" value="Genomic_DNA"/>
</dbReference>
<dbReference type="AlphaFoldDB" id="A0A4C1VZ80"/>
<evidence type="ECO:0000313" key="2">
    <source>
        <dbReference type="Proteomes" id="UP000299102"/>
    </source>
</evidence>
<name>A0A4C1VZ80_EUMVA</name>
<keyword evidence="2" id="KW-1185">Reference proteome</keyword>
<comment type="caution">
    <text evidence="1">The sequence shown here is derived from an EMBL/GenBank/DDBJ whole genome shotgun (WGS) entry which is preliminary data.</text>
</comment>
<organism evidence="1 2">
    <name type="scientific">Eumeta variegata</name>
    <name type="common">Bagworm moth</name>
    <name type="synonym">Eumeta japonica</name>
    <dbReference type="NCBI Taxonomy" id="151549"/>
    <lineage>
        <taxon>Eukaryota</taxon>
        <taxon>Metazoa</taxon>
        <taxon>Ecdysozoa</taxon>
        <taxon>Arthropoda</taxon>
        <taxon>Hexapoda</taxon>
        <taxon>Insecta</taxon>
        <taxon>Pterygota</taxon>
        <taxon>Neoptera</taxon>
        <taxon>Endopterygota</taxon>
        <taxon>Lepidoptera</taxon>
        <taxon>Glossata</taxon>
        <taxon>Ditrysia</taxon>
        <taxon>Tineoidea</taxon>
        <taxon>Psychidae</taxon>
        <taxon>Oiketicinae</taxon>
        <taxon>Eumeta</taxon>
    </lineage>
</organism>